<dbReference type="RefSeq" id="WP_345423365.1">
    <property type="nucleotide sequence ID" value="NZ_BAABLX010000026.1"/>
</dbReference>
<accession>A0AAV3U4G8</accession>
<reference evidence="3" key="1">
    <citation type="journal article" date="2019" name="Int. J. Syst. Evol. Microbiol.">
        <title>The Global Catalogue of Microorganisms (GCM) 10K type strain sequencing project: providing services to taxonomists for standard genome sequencing and annotation.</title>
        <authorList>
            <consortium name="The Broad Institute Genomics Platform"/>
            <consortium name="The Broad Institute Genome Sequencing Center for Infectious Disease"/>
            <person name="Wu L."/>
            <person name="Ma J."/>
        </authorList>
    </citation>
    <scope>NUCLEOTIDE SEQUENCE [LARGE SCALE GENOMIC DNA]</scope>
    <source>
        <strain evidence="3">JCM 19134</strain>
    </source>
</reference>
<name>A0AAV3U4G8_9ALTE</name>
<keyword evidence="3" id="KW-1185">Reference proteome</keyword>
<sequence length="156" mass="18053">MPMPGKLPALLTSLAFVLVNAVLPNISIAEENRVTFPANIDKLVHYTTVTRGEVEEILTTQEAIDAVANNQPIPYGTHVVIRFHRDREITRYFVMQKGRGWGQDYPNGRTKDWQFQFYNADQSIKLEENTQRCQSCHARRASDQFIYTFDELKDFQ</sequence>
<gene>
    <name evidence="2" type="ORF">GCM10025791_28050</name>
</gene>
<proteinExistence type="predicted"/>
<dbReference type="EMBL" id="BAABLX010000026">
    <property type="protein sequence ID" value="GAA4946996.1"/>
    <property type="molecule type" value="Genomic_DNA"/>
</dbReference>
<dbReference type="InterPro" id="IPR038142">
    <property type="entry name" value="Cytochrome_P460_sp"/>
</dbReference>
<evidence type="ECO:0000313" key="2">
    <source>
        <dbReference type="EMBL" id="GAA4946996.1"/>
    </source>
</evidence>
<comment type="caution">
    <text evidence="2">The sequence shown here is derived from an EMBL/GenBank/DDBJ whole genome shotgun (WGS) entry which is preliminary data.</text>
</comment>
<dbReference type="Pfam" id="PF16694">
    <property type="entry name" value="Cytochrome_P460"/>
    <property type="match status" value="1"/>
</dbReference>
<dbReference type="InterPro" id="IPR032033">
    <property type="entry name" value="Cytochrome_P460"/>
</dbReference>
<dbReference type="CDD" id="cd20716">
    <property type="entry name" value="cyt_P460_fam"/>
    <property type="match status" value="1"/>
</dbReference>
<evidence type="ECO:0000313" key="3">
    <source>
        <dbReference type="Proteomes" id="UP001409585"/>
    </source>
</evidence>
<feature type="domain" description="Cytochrome P460" evidence="1">
    <location>
        <begin position="45"/>
        <end position="148"/>
    </location>
</feature>
<protein>
    <recommendedName>
        <fullName evidence="1">Cytochrome P460 domain-containing protein</fullName>
    </recommendedName>
</protein>
<dbReference type="Gene3D" id="3.50.70.20">
    <property type="entry name" value="Cytochrome P460"/>
    <property type="match status" value="1"/>
</dbReference>
<dbReference type="Proteomes" id="UP001409585">
    <property type="component" value="Unassembled WGS sequence"/>
</dbReference>
<evidence type="ECO:0000259" key="1">
    <source>
        <dbReference type="Pfam" id="PF16694"/>
    </source>
</evidence>
<organism evidence="2 3">
    <name type="scientific">Halioxenophilus aromaticivorans</name>
    <dbReference type="NCBI Taxonomy" id="1306992"/>
    <lineage>
        <taxon>Bacteria</taxon>
        <taxon>Pseudomonadati</taxon>
        <taxon>Pseudomonadota</taxon>
        <taxon>Gammaproteobacteria</taxon>
        <taxon>Alteromonadales</taxon>
        <taxon>Alteromonadaceae</taxon>
        <taxon>Halioxenophilus</taxon>
    </lineage>
</organism>
<dbReference type="AlphaFoldDB" id="A0AAV3U4G8"/>